<protein>
    <submittedName>
        <fullName evidence="2">Uncharacterized protein</fullName>
    </submittedName>
</protein>
<name>A0AC34F862_9BILA</name>
<organism evidence="1 2">
    <name type="scientific">Panagrolaimus sp. ES5</name>
    <dbReference type="NCBI Taxonomy" id="591445"/>
    <lineage>
        <taxon>Eukaryota</taxon>
        <taxon>Metazoa</taxon>
        <taxon>Ecdysozoa</taxon>
        <taxon>Nematoda</taxon>
        <taxon>Chromadorea</taxon>
        <taxon>Rhabditida</taxon>
        <taxon>Tylenchina</taxon>
        <taxon>Panagrolaimomorpha</taxon>
        <taxon>Panagrolaimoidea</taxon>
        <taxon>Panagrolaimidae</taxon>
        <taxon>Panagrolaimus</taxon>
    </lineage>
</organism>
<reference evidence="2" key="1">
    <citation type="submission" date="2022-11" db="UniProtKB">
        <authorList>
            <consortium name="WormBaseParasite"/>
        </authorList>
    </citation>
    <scope>IDENTIFICATION</scope>
</reference>
<proteinExistence type="predicted"/>
<accession>A0AC34F862</accession>
<evidence type="ECO:0000313" key="1">
    <source>
        <dbReference type="Proteomes" id="UP000887579"/>
    </source>
</evidence>
<dbReference type="Proteomes" id="UP000887579">
    <property type="component" value="Unplaced"/>
</dbReference>
<sequence length="777" mass="89911">MRIRSLLKQLVLYAFPDRRDFIELSEAEIFKAVAAIPSHEFTEDNLFVAWFYARWILHLDRISRFPSITVKQTVANPAVQPDQVLLTAEQHGLCVQTTRPLTPIAAKFLQQLESLPVDKIRVPTENLNVWEENIEPNFLKSDLFIPMEWIIHRTRFDLFHANYAAAQFRTSRLLLKLLLDAKPNFSSVSPEIRDYISFDFKKLKPFVTCLGMKDSEQVKMSESLINVTSTSSIESQTNAVGYGDVITREMIVDEKARKQCLQLFKTHESSDVIETMRRKVAVLSIQDLDSPLCNRIPAKVPAPSEDYFDKFVISNPSLFGIFSTTKPDIFEKYFDANNKTKFPAKFPERYSYSEEIGDFISRVCPKELQPLLFLLIGKAKQLQSVSLFKNWEQIINFFLNSVRKIVPPNHPQLKEIQSLLILETVNLRLRPAYTTISFQNTALVEEITRKYEILANAKTLNAKSMLKFFRFYLPALINVRHFDTILRSINYVKDDVCYKFFTSFVFLLSHLNDNPGAKKDFFEQYVVILKLFSNEGLSKKLLFSSSDFLDMIENICEPVAIKQLLNYTLQVYNRWFLKSEDPPQHILLPDPDMKSCFILSDGYRLDSSDTRATGDYYFVTNNFEASLRFYLNAVLILTNNLAHPLTYNNVDLIDDLFWKKVSSCLIQVKRPTQAAITCQLITNMFEILPLIHPLLFSVDCEDASSDYFHLIGDIAIFEHMSAAYIRQGFTKLQQRLVEKVLSRAFHSNGIKAIHMHETLRRKSHWIAVLCSNVFDYL</sequence>
<evidence type="ECO:0000313" key="2">
    <source>
        <dbReference type="WBParaSite" id="ES5_v2.g13238.t1"/>
    </source>
</evidence>
<dbReference type="WBParaSite" id="ES5_v2.g13238.t1">
    <property type="protein sequence ID" value="ES5_v2.g13238.t1"/>
    <property type="gene ID" value="ES5_v2.g13238"/>
</dbReference>